<dbReference type="AlphaFoldDB" id="A0A9D4HFU4"/>
<organism evidence="1 2">
    <name type="scientific">Dreissena polymorpha</name>
    <name type="common">Zebra mussel</name>
    <name type="synonym">Mytilus polymorpha</name>
    <dbReference type="NCBI Taxonomy" id="45954"/>
    <lineage>
        <taxon>Eukaryota</taxon>
        <taxon>Metazoa</taxon>
        <taxon>Spiralia</taxon>
        <taxon>Lophotrochozoa</taxon>
        <taxon>Mollusca</taxon>
        <taxon>Bivalvia</taxon>
        <taxon>Autobranchia</taxon>
        <taxon>Heteroconchia</taxon>
        <taxon>Euheterodonta</taxon>
        <taxon>Imparidentia</taxon>
        <taxon>Neoheterodontei</taxon>
        <taxon>Myida</taxon>
        <taxon>Dreissenoidea</taxon>
        <taxon>Dreissenidae</taxon>
        <taxon>Dreissena</taxon>
    </lineage>
</organism>
<proteinExistence type="predicted"/>
<keyword evidence="2" id="KW-1185">Reference proteome</keyword>
<name>A0A9D4HFU4_DREPO</name>
<evidence type="ECO:0000313" key="2">
    <source>
        <dbReference type="Proteomes" id="UP000828390"/>
    </source>
</evidence>
<reference evidence="1" key="2">
    <citation type="submission" date="2020-11" db="EMBL/GenBank/DDBJ databases">
        <authorList>
            <person name="McCartney M.A."/>
            <person name="Auch B."/>
            <person name="Kono T."/>
            <person name="Mallez S."/>
            <person name="Becker A."/>
            <person name="Gohl D.M."/>
            <person name="Silverstein K.A.T."/>
            <person name="Koren S."/>
            <person name="Bechman K.B."/>
            <person name="Herman A."/>
            <person name="Abrahante J.E."/>
            <person name="Garbe J."/>
        </authorList>
    </citation>
    <scope>NUCLEOTIDE SEQUENCE</scope>
    <source>
        <strain evidence="1">Duluth1</strain>
        <tissue evidence="1">Whole animal</tissue>
    </source>
</reference>
<protein>
    <submittedName>
        <fullName evidence="1">Uncharacterized protein</fullName>
    </submittedName>
</protein>
<gene>
    <name evidence="1" type="ORF">DPMN_058760</name>
</gene>
<comment type="caution">
    <text evidence="1">The sequence shown here is derived from an EMBL/GenBank/DDBJ whole genome shotgun (WGS) entry which is preliminary data.</text>
</comment>
<reference evidence="1" key="1">
    <citation type="journal article" date="2019" name="bioRxiv">
        <title>The Genome of the Zebra Mussel, Dreissena polymorpha: A Resource for Invasive Species Research.</title>
        <authorList>
            <person name="McCartney M.A."/>
            <person name="Auch B."/>
            <person name="Kono T."/>
            <person name="Mallez S."/>
            <person name="Zhang Y."/>
            <person name="Obille A."/>
            <person name="Becker A."/>
            <person name="Abrahante J.E."/>
            <person name="Garbe J."/>
            <person name="Badalamenti J.P."/>
            <person name="Herman A."/>
            <person name="Mangelson H."/>
            <person name="Liachko I."/>
            <person name="Sullivan S."/>
            <person name="Sone E.D."/>
            <person name="Koren S."/>
            <person name="Silverstein K.A.T."/>
            <person name="Beckman K.B."/>
            <person name="Gohl D.M."/>
        </authorList>
    </citation>
    <scope>NUCLEOTIDE SEQUENCE</scope>
    <source>
        <strain evidence="1">Duluth1</strain>
        <tissue evidence="1">Whole animal</tissue>
    </source>
</reference>
<evidence type="ECO:0000313" key="1">
    <source>
        <dbReference type="EMBL" id="KAH3716044.1"/>
    </source>
</evidence>
<dbReference type="Proteomes" id="UP000828390">
    <property type="component" value="Unassembled WGS sequence"/>
</dbReference>
<sequence>MEIALQCTVYWSTQIVLETVDFELDALARYNNTMHTIAVPICFTSPQATQTNQLTLFTQNRFQFHYKLIRGKTRKKSSDHESQGLKHR</sequence>
<dbReference type="EMBL" id="JAIWYP010000013">
    <property type="protein sequence ID" value="KAH3716044.1"/>
    <property type="molecule type" value="Genomic_DNA"/>
</dbReference>
<accession>A0A9D4HFU4</accession>